<name>A0A6A5HBM6_CAERE</name>
<dbReference type="InterPro" id="IPR001810">
    <property type="entry name" value="F-box_dom"/>
</dbReference>
<evidence type="ECO:0000313" key="2">
    <source>
        <dbReference type="EMBL" id="KAF1763802.1"/>
    </source>
</evidence>
<dbReference type="PROSITE" id="PS50181">
    <property type="entry name" value="FBOX"/>
    <property type="match status" value="1"/>
</dbReference>
<evidence type="ECO:0000313" key="3">
    <source>
        <dbReference type="Proteomes" id="UP000483820"/>
    </source>
</evidence>
<dbReference type="GeneID" id="9817649"/>
<proteinExistence type="predicted"/>
<dbReference type="EMBL" id="WUAV01000002">
    <property type="protein sequence ID" value="KAF1763802.1"/>
    <property type="molecule type" value="Genomic_DNA"/>
</dbReference>
<sequence>MPAVNSKPFRIQNLPDKVLQSVVGLMDIGTRLSLVVTSTKTENMMLQLEYPKEFIHNILFDEQPNLYKADISVLPHCHSPDSVKFNCGRNKKKKQPLPSAYYNLIAKWSGRNTSYIDRMQNVYRKINILLPSHVMNLFLGKLKTVDAQKIMAAEEFSDWYRVRSLPGIKPETIRCVLDKADLNKQFCFDEEEELPLDFAHPKAFQFEHSSFHDARWVKMPQLLTIKDVYEVRLGHSNFCCKDIGVLLRRMLESEHHMCKFFSVTFAGPFQLADVIQGVVTVKRRSNPLMFLVSPRTKNAAKIGYLTVHLDDSSLTIAVTNDRNQETETRKYMELFKKEIDLNAALKNMSISDSKMKKMRKFEKMLDAEKKEATQAMLRYWNTPRE</sequence>
<protein>
    <recommendedName>
        <fullName evidence="1">F-box domain-containing protein</fullName>
    </recommendedName>
</protein>
<dbReference type="PANTHER" id="PTHR21503:SF8">
    <property type="entry name" value="F-BOX ASSOCIATED DOMAIN-CONTAINING PROTEIN-RELATED"/>
    <property type="match status" value="1"/>
</dbReference>
<dbReference type="Proteomes" id="UP000483820">
    <property type="component" value="Chromosome II"/>
</dbReference>
<dbReference type="RefSeq" id="XP_003099160.2">
    <property type="nucleotide sequence ID" value="XM_003099112.2"/>
</dbReference>
<dbReference type="KEGG" id="crq:GCK72_003747"/>
<evidence type="ECO:0000259" key="1">
    <source>
        <dbReference type="PROSITE" id="PS50181"/>
    </source>
</evidence>
<reference evidence="2 3" key="1">
    <citation type="submission" date="2019-12" db="EMBL/GenBank/DDBJ databases">
        <title>Chromosome-level assembly of the Caenorhabditis remanei genome.</title>
        <authorList>
            <person name="Teterina A.A."/>
            <person name="Willis J.H."/>
            <person name="Phillips P.C."/>
        </authorList>
    </citation>
    <scope>NUCLEOTIDE SEQUENCE [LARGE SCALE GENOMIC DNA]</scope>
    <source>
        <strain evidence="2 3">PX506</strain>
        <tissue evidence="2">Whole organism</tissue>
    </source>
</reference>
<gene>
    <name evidence="2" type="ORF">GCK72_003747</name>
</gene>
<dbReference type="AlphaFoldDB" id="A0A6A5HBM6"/>
<organism evidence="2 3">
    <name type="scientific">Caenorhabditis remanei</name>
    <name type="common">Caenorhabditis vulgaris</name>
    <dbReference type="NCBI Taxonomy" id="31234"/>
    <lineage>
        <taxon>Eukaryota</taxon>
        <taxon>Metazoa</taxon>
        <taxon>Ecdysozoa</taxon>
        <taxon>Nematoda</taxon>
        <taxon>Chromadorea</taxon>
        <taxon>Rhabditida</taxon>
        <taxon>Rhabditina</taxon>
        <taxon>Rhabditomorpha</taxon>
        <taxon>Rhabditoidea</taxon>
        <taxon>Rhabditidae</taxon>
        <taxon>Peloderinae</taxon>
        <taxon>Caenorhabditis</taxon>
    </lineage>
</organism>
<comment type="caution">
    <text evidence="2">The sequence shown here is derived from an EMBL/GenBank/DDBJ whole genome shotgun (WGS) entry which is preliminary data.</text>
</comment>
<dbReference type="PANTHER" id="PTHR21503">
    <property type="entry name" value="F-BOX-CONTAINING HYPOTHETICAL PROTEIN C.ELEGANS"/>
    <property type="match status" value="1"/>
</dbReference>
<dbReference type="CTD" id="9817649"/>
<feature type="domain" description="F-box" evidence="1">
    <location>
        <begin position="8"/>
        <end position="58"/>
    </location>
</feature>
<accession>A0A6A5HBM6</accession>